<comment type="cofactor">
    <cofactor evidence="1">
        <name>pyridoxal 5'-phosphate</name>
        <dbReference type="ChEBI" id="CHEBI:597326"/>
    </cofactor>
</comment>
<proteinExistence type="inferred from homology"/>
<evidence type="ECO:0000256" key="2">
    <source>
        <dbReference type="ARBA" id="ARBA00022898"/>
    </source>
</evidence>
<dbReference type="InterPro" id="IPR015421">
    <property type="entry name" value="PyrdxlP-dep_Trfase_major"/>
</dbReference>
<dbReference type="SUPFAM" id="SSF53383">
    <property type="entry name" value="PLP-dependent transferases"/>
    <property type="match status" value="1"/>
</dbReference>
<dbReference type="RefSeq" id="WP_122897605.1">
    <property type="nucleotide sequence ID" value="NZ_RHIB01000001.1"/>
</dbReference>
<dbReference type="Pfam" id="PF00202">
    <property type="entry name" value="Aminotran_3"/>
    <property type="match status" value="1"/>
</dbReference>
<sequence length="462" mass="51390">MAIHHFSHPLPQFFNKTKESYRIYCESEKHMPGGVTANIKHFSPYPIVMKHGIGPTLTDVDNNEYVDYLMSYGALALGHGHPRIQQALQQQILTDGTYLFGAPHELETTFAKKIKEYIPSMELLRYTNSGTEATLLALRLAYAFTGKTKVAKFEGHYHGGYNEMLYSINPDEKKAGPIEEPVTVPESAGLLPGGDANTIILPFNHPEACERLLKKHSRELAAVIIEPVQGGFIPADQEFITRLRKVTEEEGIVLIFDEVKTGFRSSLGGAQNVYQVTPDLTTLGKVVGGGFPFGIVGGKKEIMDVSSPKTGSDVFDTMQSKGSSAEETLFHSGTYNGHPMILGAGLATIELLESEFRNTLTLANELRNELESFFKQKAVPMKTIGMGTIFNLVFTNQAVKNYRDMSKTNLFFRKELDLHLINEGIYTKPLNRYSIATVHGDRELKKTMDALHYVFTNRLTGS</sequence>
<dbReference type="PANTHER" id="PTHR43713:SF3">
    <property type="entry name" value="GLUTAMATE-1-SEMIALDEHYDE 2,1-AMINOMUTASE 1, CHLOROPLASTIC-RELATED"/>
    <property type="match status" value="1"/>
</dbReference>
<dbReference type="EMBL" id="RHIB01000001">
    <property type="protein sequence ID" value="RNA70095.1"/>
    <property type="molecule type" value="Genomic_DNA"/>
</dbReference>
<keyword evidence="2 3" id="KW-0663">Pyridoxal phosphate</keyword>
<dbReference type="InterPro" id="IPR015422">
    <property type="entry name" value="PyrdxlP-dep_Trfase_small"/>
</dbReference>
<dbReference type="CDD" id="cd00610">
    <property type="entry name" value="OAT_like"/>
    <property type="match status" value="1"/>
</dbReference>
<comment type="caution">
    <text evidence="4">The sequence shown here is derived from an EMBL/GenBank/DDBJ whole genome shotgun (WGS) entry which is preliminary data.</text>
</comment>
<dbReference type="GO" id="GO:0030170">
    <property type="term" value="F:pyridoxal phosphate binding"/>
    <property type="evidence" value="ECO:0007669"/>
    <property type="project" value="InterPro"/>
</dbReference>
<evidence type="ECO:0000313" key="5">
    <source>
        <dbReference type="Proteomes" id="UP000278746"/>
    </source>
</evidence>
<dbReference type="Proteomes" id="UP000278746">
    <property type="component" value="Unassembled WGS sequence"/>
</dbReference>
<name>A0A3M7U079_9BACI</name>
<dbReference type="Gene3D" id="3.40.640.10">
    <property type="entry name" value="Type I PLP-dependent aspartate aminotransferase-like (Major domain)"/>
    <property type="match status" value="1"/>
</dbReference>
<evidence type="ECO:0000256" key="3">
    <source>
        <dbReference type="RuleBase" id="RU003560"/>
    </source>
</evidence>
<dbReference type="PROSITE" id="PS00600">
    <property type="entry name" value="AA_TRANSFER_CLASS_3"/>
    <property type="match status" value="1"/>
</dbReference>
<keyword evidence="4" id="KW-0808">Transferase</keyword>
<dbReference type="GO" id="GO:0008483">
    <property type="term" value="F:transaminase activity"/>
    <property type="evidence" value="ECO:0007669"/>
    <property type="project" value="UniProtKB-KW"/>
</dbReference>
<protein>
    <submittedName>
        <fullName evidence="4">Aspartate aminotransferase family protein</fullName>
    </submittedName>
</protein>
<gene>
    <name evidence="4" type="ORF">EBO34_09255</name>
</gene>
<keyword evidence="5" id="KW-1185">Reference proteome</keyword>
<dbReference type="AlphaFoldDB" id="A0A3M7U079"/>
<dbReference type="InterPro" id="IPR005814">
    <property type="entry name" value="Aminotrans_3"/>
</dbReference>
<keyword evidence="4" id="KW-0032">Aminotransferase</keyword>
<organism evidence="4 5">
    <name type="scientific">Alteribacter keqinensis</name>
    <dbReference type="NCBI Taxonomy" id="2483800"/>
    <lineage>
        <taxon>Bacteria</taxon>
        <taxon>Bacillati</taxon>
        <taxon>Bacillota</taxon>
        <taxon>Bacilli</taxon>
        <taxon>Bacillales</taxon>
        <taxon>Bacillaceae</taxon>
        <taxon>Alteribacter</taxon>
    </lineage>
</organism>
<dbReference type="OrthoDB" id="9807885at2"/>
<comment type="similarity">
    <text evidence="3">Belongs to the class-III pyridoxal-phosphate-dependent aminotransferase family.</text>
</comment>
<dbReference type="PANTHER" id="PTHR43713">
    <property type="entry name" value="GLUTAMATE-1-SEMIALDEHYDE 2,1-AMINOMUTASE"/>
    <property type="match status" value="1"/>
</dbReference>
<evidence type="ECO:0000313" key="4">
    <source>
        <dbReference type="EMBL" id="RNA70095.1"/>
    </source>
</evidence>
<dbReference type="InterPro" id="IPR015424">
    <property type="entry name" value="PyrdxlP-dep_Trfase"/>
</dbReference>
<reference evidence="4 5" key="1">
    <citation type="submission" date="2018-10" db="EMBL/GenBank/DDBJ databases">
        <title>Bacillus Keqinensis sp. nov., a moderately halophilic bacterium isolated from a saline-alkaline lake.</title>
        <authorList>
            <person name="Wang H."/>
        </authorList>
    </citation>
    <scope>NUCLEOTIDE SEQUENCE [LARGE SCALE GENOMIC DNA]</scope>
    <source>
        <strain evidence="4 5">KQ-3</strain>
    </source>
</reference>
<accession>A0A3M7U079</accession>
<dbReference type="InterPro" id="IPR049704">
    <property type="entry name" value="Aminotrans_3_PPA_site"/>
</dbReference>
<evidence type="ECO:0000256" key="1">
    <source>
        <dbReference type="ARBA" id="ARBA00001933"/>
    </source>
</evidence>
<dbReference type="Gene3D" id="3.90.1150.10">
    <property type="entry name" value="Aspartate Aminotransferase, domain 1"/>
    <property type="match status" value="1"/>
</dbReference>